<evidence type="ECO:0000313" key="2">
    <source>
        <dbReference type="EMBL" id="WAQ87394.1"/>
    </source>
</evidence>
<feature type="compositionally biased region" description="Polar residues" evidence="1">
    <location>
        <begin position="50"/>
        <end position="61"/>
    </location>
</feature>
<sequence length="61" mass="6808">MSTAESQIDSDYNLHNVKTQESDSSEASDNVEAQESDSSEALEEAPVRTWKTQARGSFQER</sequence>
<evidence type="ECO:0000256" key="1">
    <source>
        <dbReference type="SAM" id="MobiDB-lite"/>
    </source>
</evidence>
<gene>
    <name evidence="2" type="ORF">PtA15_8A298</name>
</gene>
<feature type="compositionally biased region" description="Acidic residues" evidence="1">
    <location>
        <begin position="32"/>
        <end position="43"/>
    </location>
</feature>
<feature type="compositionally biased region" description="Polar residues" evidence="1">
    <location>
        <begin position="1"/>
        <end position="10"/>
    </location>
</feature>
<accession>A0ABY7CQC0</accession>
<dbReference type="EMBL" id="CP110428">
    <property type="protein sequence ID" value="WAQ87394.1"/>
    <property type="molecule type" value="Genomic_DNA"/>
</dbReference>
<protein>
    <submittedName>
        <fullName evidence="2">Uncharacterized protein</fullName>
    </submittedName>
</protein>
<dbReference type="GeneID" id="77812607"/>
<organism evidence="2 3">
    <name type="scientific">Puccinia triticina</name>
    <dbReference type="NCBI Taxonomy" id="208348"/>
    <lineage>
        <taxon>Eukaryota</taxon>
        <taxon>Fungi</taxon>
        <taxon>Dikarya</taxon>
        <taxon>Basidiomycota</taxon>
        <taxon>Pucciniomycotina</taxon>
        <taxon>Pucciniomycetes</taxon>
        <taxon>Pucciniales</taxon>
        <taxon>Pucciniaceae</taxon>
        <taxon>Puccinia</taxon>
    </lineage>
</organism>
<evidence type="ECO:0000313" key="3">
    <source>
        <dbReference type="Proteomes" id="UP001164743"/>
    </source>
</evidence>
<reference evidence="2" key="1">
    <citation type="submission" date="2022-10" db="EMBL/GenBank/DDBJ databases">
        <title>Puccinia triticina Genome sequencing and assembly.</title>
        <authorList>
            <person name="Li C."/>
        </authorList>
    </citation>
    <scope>NUCLEOTIDE SEQUENCE</scope>
    <source>
        <strain evidence="2">Pt15</strain>
    </source>
</reference>
<name>A0ABY7CQC0_9BASI</name>
<feature type="region of interest" description="Disordered" evidence="1">
    <location>
        <begin position="1"/>
        <end position="61"/>
    </location>
</feature>
<keyword evidence="3" id="KW-1185">Reference proteome</keyword>
<dbReference type="Proteomes" id="UP001164743">
    <property type="component" value="Chromosome 8A"/>
</dbReference>
<proteinExistence type="predicted"/>
<dbReference type="RefSeq" id="XP_053022949.1">
    <property type="nucleotide sequence ID" value="XM_053171712.1"/>
</dbReference>